<dbReference type="InterPro" id="IPR008638">
    <property type="entry name" value="FhaB/CdiA-like_TPS"/>
</dbReference>
<name>A0AAN5MDD7_MORMO</name>
<evidence type="ECO:0000256" key="1">
    <source>
        <dbReference type="SAM" id="MobiDB-lite"/>
    </source>
</evidence>
<evidence type="ECO:0000259" key="3">
    <source>
        <dbReference type="Pfam" id="PF05860"/>
    </source>
</evidence>
<protein>
    <submittedName>
        <fullName evidence="4">Filamentous hemagglutinin N-terminal domain-containing protein</fullName>
    </submittedName>
</protein>
<evidence type="ECO:0000313" key="5">
    <source>
        <dbReference type="Proteomes" id="UP000865968"/>
    </source>
</evidence>
<dbReference type="InterPro" id="IPR011050">
    <property type="entry name" value="Pectin_lyase_fold/virulence"/>
</dbReference>
<dbReference type="Proteomes" id="UP000865968">
    <property type="component" value="Unassembled WGS sequence"/>
</dbReference>
<gene>
    <name evidence="4" type="ORF">I8608_001044</name>
</gene>
<dbReference type="SUPFAM" id="SSF51126">
    <property type="entry name" value="Pectin lyase-like"/>
    <property type="match status" value="1"/>
</dbReference>
<dbReference type="Pfam" id="PF05860">
    <property type="entry name" value="TPS"/>
    <property type="match status" value="1"/>
</dbReference>
<feature type="signal peptide" evidence="2">
    <location>
        <begin position="1"/>
        <end position="20"/>
    </location>
</feature>
<feature type="domain" description="Filamentous haemagglutinin FhaB/tRNA nuclease CdiA-like TPS" evidence="3">
    <location>
        <begin position="56"/>
        <end position="279"/>
    </location>
</feature>
<feature type="compositionally biased region" description="Basic and acidic residues" evidence="1">
    <location>
        <begin position="430"/>
        <end position="440"/>
    </location>
</feature>
<keyword evidence="2" id="KW-0732">Signal</keyword>
<dbReference type="AlphaFoldDB" id="A0AAN5MDD7"/>
<dbReference type="NCBIfam" id="TIGR01901">
    <property type="entry name" value="adhes_NPXG"/>
    <property type="match status" value="1"/>
</dbReference>
<feature type="chain" id="PRO_5043022686" evidence="2">
    <location>
        <begin position="21"/>
        <end position="440"/>
    </location>
</feature>
<proteinExistence type="predicted"/>
<feature type="region of interest" description="Disordered" evidence="1">
    <location>
        <begin position="416"/>
        <end position="440"/>
    </location>
</feature>
<sequence>MKFKLLSAVILTALSATAFSATEHTFSDGLKIKLNEKSIGSDPHISSDLRPYGGKTILAIANPDKNKISHNYFDEFNVGKEGMYIGNKKGADTIITEVISNSSSVLKGSIEVIVNPANLIIANPNGITTRSGFTTENIKNLSLATAKITDTSDKDNIKMINSKDGKLRIIRTNITPDAKLDKLSLISNKISIINSKLNANELNFNLLTSSKSKKTRSDIDVYSDAHGPAGVHKTKKTNLNRKPSELYISADSEVTANNVNINLLESKFNNKGSIHGRENVRITSKKQNEGDNTIVNNGNITNMNNTGSIKGKNIKIVAHDRSHMENNGEIIAMKNMDINLDESTFVNNKNIHNYGRYGNQETTITFYHSTFRNNGEMKNDNLLITNIASGKYINNSLLDFKHYDLTDYSEHHPDDHPMRPFSFSNSEKSNNPDHDTSDIL</sequence>
<comment type="caution">
    <text evidence="4">The sequence shown here is derived from an EMBL/GenBank/DDBJ whole genome shotgun (WGS) entry which is preliminary data.</text>
</comment>
<evidence type="ECO:0000256" key="2">
    <source>
        <dbReference type="SAM" id="SignalP"/>
    </source>
</evidence>
<dbReference type="InterPro" id="IPR012334">
    <property type="entry name" value="Pectin_lyas_fold"/>
</dbReference>
<dbReference type="EMBL" id="DACSWI010000002">
    <property type="protein sequence ID" value="HAT3808230.1"/>
    <property type="molecule type" value="Genomic_DNA"/>
</dbReference>
<evidence type="ECO:0000313" key="4">
    <source>
        <dbReference type="EMBL" id="HAT3808230.1"/>
    </source>
</evidence>
<organism evidence="4 5">
    <name type="scientific">Morganella morganii</name>
    <name type="common">Proteus morganii</name>
    <dbReference type="NCBI Taxonomy" id="582"/>
    <lineage>
        <taxon>Bacteria</taxon>
        <taxon>Pseudomonadati</taxon>
        <taxon>Pseudomonadota</taxon>
        <taxon>Gammaproteobacteria</taxon>
        <taxon>Enterobacterales</taxon>
        <taxon>Morganellaceae</taxon>
        <taxon>Morganella</taxon>
    </lineage>
</organism>
<reference evidence="4" key="1">
    <citation type="journal article" date="2018" name="Genome Biol.">
        <title>SKESA: strategic k-mer extension for scrupulous assemblies.</title>
        <authorList>
            <person name="Souvorov A."/>
            <person name="Agarwala R."/>
            <person name="Lipman D.J."/>
        </authorList>
    </citation>
    <scope>NUCLEOTIDE SEQUENCE</scope>
    <source>
        <strain evidence="4">Morganella morganii ARLG-3209</strain>
    </source>
</reference>
<reference evidence="4" key="2">
    <citation type="submission" date="2020-10" db="EMBL/GenBank/DDBJ databases">
        <authorList>
            <consortium name="NCBI Pathogen Detection Project"/>
        </authorList>
    </citation>
    <scope>NUCLEOTIDE SEQUENCE</scope>
    <source>
        <strain evidence="4">Morganella morganii ARLG-3209</strain>
    </source>
</reference>
<dbReference type="Gene3D" id="2.160.20.10">
    <property type="entry name" value="Single-stranded right-handed beta-helix, Pectin lyase-like"/>
    <property type="match status" value="1"/>
</dbReference>
<accession>A0AAN5MDD7</accession>